<comment type="catalytic activity">
    <reaction evidence="15">
        <text>5,6-dihydrouridine(16) in tRNA + NAD(+) = uridine(16) in tRNA + NADH + H(+)</text>
        <dbReference type="Rhea" id="RHEA:53380"/>
        <dbReference type="Rhea" id="RHEA-COMP:13543"/>
        <dbReference type="Rhea" id="RHEA-COMP:13544"/>
        <dbReference type="ChEBI" id="CHEBI:15378"/>
        <dbReference type="ChEBI" id="CHEBI:57540"/>
        <dbReference type="ChEBI" id="CHEBI:57945"/>
        <dbReference type="ChEBI" id="CHEBI:65315"/>
        <dbReference type="ChEBI" id="CHEBI:74443"/>
        <dbReference type="EC" id="1.3.1.88"/>
    </reaction>
    <physiologicalReaction direction="right-to-left" evidence="15">
        <dbReference type="Rhea" id="RHEA:53382"/>
    </physiologicalReaction>
</comment>
<evidence type="ECO:0000256" key="11">
    <source>
        <dbReference type="ARBA" id="ARBA00045934"/>
    </source>
</evidence>
<keyword evidence="2" id="KW-0285">Flavoprotein</keyword>
<dbReference type="InterPro" id="IPR013785">
    <property type="entry name" value="Aldolase_TIM"/>
</dbReference>
<comment type="similarity">
    <text evidence="9">Belongs to the Dus family. Dus1 subfamily.</text>
</comment>
<proteinExistence type="inferred from homology"/>
<feature type="region of interest" description="Disordered" evidence="18">
    <location>
        <begin position="336"/>
        <end position="403"/>
    </location>
</feature>
<feature type="region of interest" description="Disordered" evidence="18">
    <location>
        <begin position="547"/>
        <end position="589"/>
    </location>
</feature>
<evidence type="ECO:0000256" key="13">
    <source>
        <dbReference type="ARBA" id="ARBA00047652"/>
    </source>
</evidence>
<dbReference type="InterPro" id="IPR018517">
    <property type="entry name" value="tRNA_hU_synthase_CS"/>
</dbReference>
<dbReference type="EC" id="1.3.1.88" evidence="10"/>
<comment type="catalytic activity">
    <reaction evidence="12">
        <text>5,6-dihydrouridine(17) in tRNA + NAD(+) = uridine(17) in tRNA + NADH + H(+)</text>
        <dbReference type="Rhea" id="RHEA:53372"/>
        <dbReference type="Rhea" id="RHEA-COMP:13541"/>
        <dbReference type="Rhea" id="RHEA-COMP:13542"/>
        <dbReference type="ChEBI" id="CHEBI:15378"/>
        <dbReference type="ChEBI" id="CHEBI:57540"/>
        <dbReference type="ChEBI" id="CHEBI:57945"/>
        <dbReference type="ChEBI" id="CHEBI:65315"/>
        <dbReference type="ChEBI" id="CHEBI:74443"/>
        <dbReference type="EC" id="1.3.1.88"/>
    </reaction>
    <physiologicalReaction direction="right-to-left" evidence="12">
        <dbReference type="Rhea" id="RHEA:53374"/>
    </physiologicalReaction>
</comment>
<evidence type="ECO:0000256" key="3">
    <source>
        <dbReference type="ARBA" id="ARBA00022643"/>
    </source>
</evidence>
<dbReference type="SUPFAM" id="SSF51395">
    <property type="entry name" value="FMN-linked oxidoreductases"/>
    <property type="match status" value="1"/>
</dbReference>
<evidence type="ECO:0000256" key="10">
    <source>
        <dbReference type="ARBA" id="ARBA00038890"/>
    </source>
</evidence>
<comment type="function">
    <text evidence="11">Catalyzes the synthesis of dihydrouridine, a modified base found in the D-loop of most tRNAs. Specifically modifies U47 in cytoplasmic tRNAs. Catalyzes the synthesis of dihydrouridine in some mRNAs, thereby affecting their translation.</text>
</comment>
<evidence type="ECO:0000256" key="9">
    <source>
        <dbReference type="ARBA" id="ARBA00038313"/>
    </source>
</evidence>
<dbReference type="Pfam" id="PF01207">
    <property type="entry name" value="Dus"/>
    <property type="match status" value="1"/>
</dbReference>
<dbReference type="AlphaFoldDB" id="A0A6J3LWY4"/>
<evidence type="ECO:0000256" key="8">
    <source>
        <dbReference type="ARBA" id="ARBA00023027"/>
    </source>
</evidence>
<reference evidence="21" key="1">
    <citation type="submission" date="2020-01" db="EMBL/GenBank/DDBJ databases">
        <authorList>
            <consortium name="DOE Joint Genome Institute"/>
            <person name="Haridas S."/>
            <person name="Albert R."/>
            <person name="Binder M."/>
            <person name="Bloem J."/>
            <person name="Labutti K."/>
            <person name="Salamov A."/>
            <person name="Andreopoulos B."/>
            <person name="Baker S.E."/>
            <person name="Barry K."/>
            <person name="Bills G."/>
            <person name="Bluhm B.H."/>
            <person name="Cannon C."/>
            <person name="Castanera R."/>
            <person name="Culley D.E."/>
            <person name="Daum C."/>
            <person name="Ezra D."/>
            <person name="Gonzalez J.B."/>
            <person name="Henrissat B."/>
            <person name="Kuo A."/>
            <person name="Liang C."/>
            <person name="Lipzen A."/>
            <person name="Lutzoni F."/>
            <person name="Magnuson J."/>
            <person name="Mondo S."/>
            <person name="Nolan M."/>
            <person name="Ohm R."/>
            <person name="Pangilinan J."/>
            <person name="Park H.-J."/>
            <person name="Ramirez L."/>
            <person name="Alfaro M."/>
            <person name="Sun H."/>
            <person name="Tritt A."/>
            <person name="Yoshinaga Y."/>
            <person name="Zwiers L.-H."/>
            <person name="Turgeon B.G."/>
            <person name="Goodwin S.B."/>
            <person name="Spatafora J.W."/>
            <person name="Crous P.W."/>
            <person name="Grigoriev I.V."/>
        </authorList>
    </citation>
    <scope>NUCLEOTIDE SEQUENCE</scope>
    <source>
        <strain evidence="21">CBS 342.82</strain>
    </source>
</reference>
<evidence type="ECO:0000256" key="15">
    <source>
        <dbReference type="ARBA" id="ARBA00048934"/>
    </source>
</evidence>
<dbReference type="Gene3D" id="3.20.20.70">
    <property type="entry name" value="Aldolase class I"/>
    <property type="match status" value="1"/>
</dbReference>
<comment type="catalytic activity">
    <reaction evidence="13">
        <text>5,6-dihydrouridine(16) in tRNA + NADP(+) = uridine(16) in tRNA + NADPH + H(+)</text>
        <dbReference type="Rhea" id="RHEA:53376"/>
        <dbReference type="Rhea" id="RHEA-COMP:13543"/>
        <dbReference type="Rhea" id="RHEA-COMP:13544"/>
        <dbReference type="ChEBI" id="CHEBI:15378"/>
        <dbReference type="ChEBI" id="CHEBI:57783"/>
        <dbReference type="ChEBI" id="CHEBI:58349"/>
        <dbReference type="ChEBI" id="CHEBI:65315"/>
        <dbReference type="ChEBI" id="CHEBI:74443"/>
        <dbReference type="EC" id="1.3.1.88"/>
    </reaction>
    <physiologicalReaction direction="right-to-left" evidence="13">
        <dbReference type="Rhea" id="RHEA:53378"/>
    </physiologicalReaction>
</comment>
<dbReference type="RefSeq" id="XP_033456850.1">
    <property type="nucleotide sequence ID" value="XM_033605592.1"/>
</dbReference>
<keyword evidence="6" id="KW-0521">NADP</keyword>
<evidence type="ECO:0000256" key="6">
    <source>
        <dbReference type="ARBA" id="ARBA00022857"/>
    </source>
</evidence>
<comment type="cofactor">
    <cofactor evidence="1">
        <name>FMN</name>
        <dbReference type="ChEBI" id="CHEBI:58210"/>
    </cofactor>
</comment>
<comment type="catalytic activity">
    <reaction evidence="17">
        <text>5,6-dihydrouridine(17) in tRNA + NADP(+) = uridine(17) in tRNA + NADPH + H(+)</text>
        <dbReference type="Rhea" id="RHEA:53368"/>
        <dbReference type="Rhea" id="RHEA-COMP:13541"/>
        <dbReference type="Rhea" id="RHEA-COMP:13542"/>
        <dbReference type="ChEBI" id="CHEBI:15378"/>
        <dbReference type="ChEBI" id="CHEBI:57783"/>
        <dbReference type="ChEBI" id="CHEBI:58349"/>
        <dbReference type="ChEBI" id="CHEBI:65315"/>
        <dbReference type="ChEBI" id="CHEBI:74443"/>
        <dbReference type="EC" id="1.3.1.88"/>
    </reaction>
    <physiologicalReaction direction="right-to-left" evidence="17">
        <dbReference type="Rhea" id="RHEA:53370"/>
    </physiologicalReaction>
</comment>
<dbReference type="GO" id="GO:0017150">
    <property type="term" value="F:tRNA dihydrouridine synthase activity"/>
    <property type="evidence" value="ECO:0007669"/>
    <property type="project" value="InterPro"/>
</dbReference>
<keyword evidence="20" id="KW-1185">Reference proteome</keyword>
<dbReference type="GO" id="GO:0050660">
    <property type="term" value="F:flavin adenine dinucleotide binding"/>
    <property type="evidence" value="ECO:0007669"/>
    <property type="project" value="InterPro"/>
</dbReference>
<name>A0A6J3LWY4_9PEZI</name>
<comment type="catalytic activity">
    <reaction evidence="14">
        <text>a 5,6-dihydrouridine in mRNA + NAD(+) = a uridine in mRNA + NADH + H(+)</text>
        <dbReference type="Rhea" id="RHEA:69851"/>
        <dbReference type="Rhea" id="RHEA-COMP:14658"/>
        <dbReference type="Rhea" id="RHEA-COMP:17789"/>
        <dbReference type="ChEBI" id="CHEBI:15378"/>
        <dbReference type="ChEBI" id="CHEBI:57540"/>
        <dbReference type="ChEBI" id="CHEBI:57945"/>
        <dbReference type="ChEBI" id="CHEBI:65315"/>
        <dbReference type="ChEBI" id="CHEBI:74443"/>
    </reaction>
    <physiologicalReaction direction="right-to-left" evidence="14">
        <dbReference type="Rhea" id="RHEA:69853"/>
    </physiologicalReaction>
</comment>
<keyword evidence="3" id="KW-0288">FMN</keyword>
<dbReference type="CDD" id="cd02801">
    <property type="entry name" value="DUS_like_FMN"/>
    <property type="match status" value="1"/>
</dbReference>
<dbReference type="OrthoDB" id="272303at2759"/>
<dbReference type="PANTHER" id="PTHR11082:SF5">
    <property type="entry name" value="TRNA-DIHYDROURIDINE(16_17) SYNTHASE [NAD(P)(+)]-LIKE"/>
    <property type="match status" value="1"/>
</dbReference>
<feature type="domain" description="DUS-like FMN-binding" evidence="19">
    <location>
        <begin position="21"/>
        <end position="279"/>
    </location>
</feature>
<reference evidence="21" key="2">
    <citation type="submission" date="2020-04" db="EMBL/GenBank/DDBJ databases">
        <authorList>
            <consortium name="NCBI Genome Project"/>
        </authorList>
    </citation>
    <scope>NUCLEOTIDE SEQUENCE</scope>
    <source>
        <strain evidence="21">CBS 342.82</strain>
    </source>
</reference>
<evidence type="ECO:0000256" key="5">
    <source>
        <dbReference type="ARBA" id="ARBA00022694"/>
    </source>
</evidence>
<dbReference type="PANTHER" id="PTHR11082">
    <property type="entry name" value="TRNA-DIHYDROURIDINE SYNTHASE"/>
    <property type="match status" value="1"/>
</dbReference>
<keyword evidence="7" id="KW-0560">Oxidoreductase</keyword>
<keyword evidence="8" id="KW-0520">NAD</keyword>
<dbReference type="GeneID" id="54363392"/>
<evidence type="ECO:0000313" key="21">
    <source>
        <dbReference type="RefSeq" id="XP_033456850.1"/>
    </source>
</evidence>
<evidence type="ECO:0000256" key="12">
    <source>
        <dbReference type="ARBA" id="ARBA00047287"/>
    </source>
</evidence>
<feature type="compositionally biased region" description="Basic and acidic residues" evidence="18">
    <location>
        <begin position="549"/>
        <end position="563"/>
    </location>
</feature>
<evidence type="ECO:0000256" key="7">
    <source>
        <dbReference type="ARBA" id="ARBA00023002"/>
    </source>
</evidence>
<feature type="compositionally biased region" description="Basic and acidic residues" evidence="18">
    <location>
        <begin position="386"/>
        <end position="403"/>
    </location>
</feature>
<evidence type="ECO:0000256" key="14">
    <source>
        <dbReference type="ARBA" id="ARBA00048342"/>
    </source>
</evidence>
<gene>
    <name evidence="21" type="ORF">K489DRAFT_383380</name>
</gene>
<feature type="compositionally biased region" description="Basic and acidic residues" evidence="18">
    <location>
        <begin position="576"/>
        <end position="589"/>
    </location>
</feature>
<evidence type="ECO:0000259" key="19">
    <source>
        <dbReference type="Pfam" id="PF01207"/>
    </source>
</evidence>
<dbReference type="Proteomes" id="UP000504637">
    <property type="component" value="Unplaced"/>
</dbReference>
<sequence>MARAKLHGRAFYESIGSPTYILAPMVDQSEFAWRLLSRSFFPEDQRASLLAYSPMLHAKLFTESSKYRASHFEPLKPPHILPFPADANHQQLHKEEDLYLDGNPKIDRPLFVQFCANDPEAFLEAAKVVQPYCDAVDLNLGCPQGIARRGNYGAFLQEDWKTIHNLINALHAGLDIPVTAKFRIQETKEKTLEYAKMILAAGASIITVHGRQRHQKGHNTGLADWSVLRYLREKLPPETVIFANGNVLQHEDLQKCLDATLADGVMSAEANLYDPSIFATPPPAGEEGREYWRGRDGKGGYRCDAVLRRYLDIVHRHVLNQEPPVRQPLFLPSDVARKDEGPQAHPEISPNGQPHEQADAQDDLDGRPAKRQKREKDEPANQENTPSDKPDTKTSKKNGKAERCTNTNLTAMQAHCFHILRALVGEDTSVRDALARSRAGDLDAYENVLDLTEAAVKKGLLEYEQNPSKFEAPEDDSTPTAALPDPTEESADSFDPLGGSSFSAVRRCKRPFWICQSRVRPLPQEALEKGSLQLSKKEKKKLAAAAAISEKEASQEREQKENVGLHAGGTVGVEDAGDKNEDGGDGAKKVEVAKEELICG</sequence>
<organism evidence="21">
    <name type="scientific">Dissoconium aciculare CBS 342.82</name>
    <dbReference type="NCBI Taxonomy" id="1314786"/>
    <lineage>
        <taxon>Eukaryota</taxon>
        <taxon>Fungi</taxon>
        <taxon>Dikarya</taxon>
        <taxon>Ascomycota</taxon>
        <taxon>Pezizomycotina</taxon>
        <taxon>Dothideomycetes</taxon>
        <taxon>Dothideomycetidae</taxon>
        <taxon>Mycosphaerellales</taxon>
        <taxon>Dissoconiaceae</taxon>
        <taxon>Dissoconium</taxon>
    </lineage>
</organism>
<dbReference type="InterPro" id="IPR035587">
    <property type="entry name" value="DUS-like_FMN-bd"/>
</dbReference>
<evidence type="ECO:0000313" key="20">
    <source>
        <dbReference type="Proteomes" id="UP000504637"/>
    </source>
</evidence>
<evidence type="ECO:0000256" key="4">
    <source>
        <dbReference type="ARBA" id="ARBA00022664"/>
    </source>
</evidence>
<feature type="region of interest" description="Disordered" evidence="18">
    <location>
        <begin position="468"/>
        <end position="498"/>
    </location>
</feature>
<keyword evidence="4" id="KW-0507">mRNA processing</keyword>
<dbReference type="PROSITE" id="PS01136">
    <property type="entry name" value="UPF0034"/>
    <property type="match status" value="1"/>
</dbReference>
<feature type="compositionally biased region" description="Basic and acidic residues" evidence="18">
    <location>
        <begin position="364"/>
        <end position="379"/>
    </location>
</feature>
<comment type="catalytic activity">
    <reaction evidence="16">
        <text>a 5,6-dihydrouridine in mRNA + NADP(+) = a uridine in mRNA + NADPH + H(+)</text>
        <dbReference type="Rhea" id="RHEA:69855"/>
        <dbReference type="Rhea" id="RHEA-COMP:14658"/>
        <dbReference type="Rhea" id="RHEA-COMP:17789"/>
        <dbReference type="ChEBI" id="CHEBI:15378"/>
        <dbReference type="ChEBI" id="CHEBI:57783"/>
        <dbReference type="ChEBI" id="CHEBI:58349"/>
        <dbReference type="ChEBI" id="CHEBI:65315"/>
        <dbReference type="ChEBI" id="CHEBI:74443"/>
    </reaction>
    <physiologicalReaction direction="right-to-left" evidence="16">
        <dbReference type="Rhea" id="RHEA:69857"/>
    </physiologicalReaction>
</comment>
<evidence type="ECO:0000256" key="17">
    <source>
        <dbReference type="ARBA" id="ARBA00049467"/>
    </source>
</evidence>
<evidence type="ECO:0000256" key="16">
    <source>
        <dbReference type="ARBA" id="ARBA00049447"/>
    </source>
</evidence>
<evidence type="ECO:0000256" key="2">
    <source>
        <dbReference type="ARBA" id="ARBA00022630"/>
    </source>
</evidence>
<accession>A0A6J3LWY4</accession>
<reference evidence="21" key="3">
    <citation type="submission" date="2025-08" db="UniProtKB">
        <authorList>
            <consortium name="RefSeq"/>
        </authorList>
    </citation>
    <scope>IDENTIFICATION</scope>
    <source>
        <strain evidence="21">CBS 342.82</strain>
    </source>
</reference>
<evidence type="ECO:0000256" key="18">
    <source>
        <dbReference type="SAM" id="MobiDB-lite"/>
    </source>
</evidence>
<evidence type="ECO:0000256" key="1">
    <source>
        <dbReference type="ARBA" id="ARBA00001917"/>
    </source>
</evidence>
<dbReference type="GO" id="GO:0006397">
    <property type="term" value="P:mRNA processing"/>
    <property type="evidence" value="ECO:0007669"/>
    <property type="project" value="UniProtKB-KW"/>
</dbReference>
<protein>
    <recommendedName>
        <fullName evidence="10">tRNA-dihydrouridine(16/17) synthase [NAD(P)(+)]</fullName>
        <ecNumber evidence="10">1.3.1.88</ecNumber>
    </recommendedName>
</protein>
<keyword evidence="5" id="KW-0819">tRNA processing</keyword>